<sequence length="223" mass="24779">MFAQFSIFARKHRVSFSIIWHIALLLLCLIAADPLELLSSQSKEIIRLIYMVLTVPLVLRIAFLMVEIGPASRGYISDLFEDFSLTEKELARHHFLTAMEKSSRGIVSNKQAMDIYEIVTFAQSTNEVPIKSISDQQVEAIAAMVSGSQRSSNRPSLKKAVGTAKASRRGRPRSSLTDQLHCKISTEVKESLRESAESTGVPYGVIVDETLREYFAAQDASPA</sequence>
<keyword evidence="2" id="KW-0472">Membrane</keyword>
<evidence type="ECO:0000256" key="2">
    <source>
        <dbReference type="SAM" id="Phobius"/>
    </source>
</evidence>
<evidence type="ECO:0000256" key="1">
    <source>
        <dbReference type="SAM" id="MobiDB-lite"/>
    </source>
</evidence>
<dbReference type="EMBL" id="BAAAEM010000002">
    <property type="protein sequence ID" value="GAA0468892.1"/>
    <property type="molecule type" value="Genomic_DNA"/>
</dbReference>
<dbReference type="RefSeq" id="WP_229953762.1">
    <property type="nucleotide sequence ID" value="NZ_BAAAEM010000002.1"/>
</dbReference>
<gene>
    <name evidence="3" type="ORF">GCM10009096_07260</name>
</gene>
<keyword evidence="4" id="KW-1185">Reference proteome</keyword>
<reference evidence="4" key="1">
    <citation type="journal article" date="2019" name="Int. J. Syst. Evol. Microbiol.">
        <title>The Global Catalogue of Microorganisms (GCM) 10K type strain sequencing project: providing services to taxonomists for standard genome sequencing and annotation.</title>
        <authorList>
            <consortium name="The Broad Institute Genomics Platform"/>
            <consortium name="The Broad Institute Genome Sequencing Center for Infectious Disease"/>
            <person name="Wu L."/>
            <person name="Ma J."/>
        </authorList>
    </citation>
    <scope>NUCLEOTIDE SEQUENCE [LARGE SCALE GENOMIC DNA]</scope>
    <source>
        <strain evidence="4">JCM 14162</strain>
    </source>
</reference>
<organism evidence="3 4">
    <name type="scientific">Parasphingorhabdus litoris</name>
    <dbReference type="NCBI Taxonomy" id="394733"/>
    <lineage>
        <taxon>Bacteria</taxon>
        <taxon>Pseudomonadati</taxon>
        <taxon>Pseudomonadota</taxon>
        <taxon>Alphaproteobacteria</taxon>
        <taxon>Sphingomonadales</taxon>
        <taxon>Sphingomonadaceae</taxon>
        <taxon>Parasphingorhabdus</taxon>
    </lineage>
</organism>
<protein>
    <submittedName>
        <fullName evidence="3">Uncharacterized protein</fullName>
    </submittedName>
</protein>
<proteinExistence type="predicted"/>
<feature type="transmembrane region" description="Helical" evidence="2">
    <location>
        <begin position="48"/>
        <end position="66"/>
    </location>
</feature>
<evidence type="ECO:0000313" key="3">
    <source>
        <dbReference type="EMBL" id="GAA0468892.1"/>
    </source>
</evidence>
<keyword evidence="2" id="KW-1133">Transmembrane helix</keyword>
<feature type="region of interest" description="Disordered" evidence="1">
    <location>
        <begin position="147"/>
        <end position="177"/>
    </location>
</feature>
<dbReference type="Proteomes" id="UP001500713">
    <property type="component" value="Unassembled WGS sequence"/>
</dbReference>
<keyword evidence="2" id="KW-0812">Transmembrane</keyword>
<accession>A0ABP3K2A9</accession>
<name>A0ABP3K2A9_9SPHN</name>
<comment type="caution">
    <text evidence="3">The sequence shown here is derived from an EMBL/GenBank/DDBJ whole genome shotgun (WGS) entry which is preliminary data.</text>
</comment>
<evidence type="ECO:0000313" key="4">
    <source>
        <dbReference type="Proteomes" id="UP001500713"/>
    </source>
</evidence>